<dbReference type="EMBL" id="PEXE01000030">
    <property type="protein sequence ID" value="PIU28456.1"/>
    <property type="molecule type" value="Genomic_DNA"/>
</dbReference>
<organism evidence="4 5">
    <name type="scientific">Candidatus Woesebacteria bacterium CG07_land_8_20_14_0_80_44_9</name>
    <dbReference type="NCBI Taxonomy" id="1975058"/>
    <lineage>
        <taxon>Bacteria</taxon>
        <taxon>Candidatus Woeseibacteriota</taxon>
    </lineage>
</organism>
<dbReference type="PRINTS" id="PR01249">
    <property type="entry name" value="RIBOSOMALL31"/>
</dbReference>
<comment type="caution">
    <text evidence="4">The sequence shown here is derived from an EMBL/GenBank/DDBJ whole genome shotgun (WGS) entry which is preliminary data.</text>
</comment>
<dbReference type="PANTHER" id="PTHR33280:SF1">
    <property type="entry name" value="LARGE RIBOSOMAL SUBUNIT PROTEIN BL31C"/>
    <property type="match status" value="1"/>
</dbReference>
<reference evidence="5" key="1">
    <citation type="submission" date="2017-09" db="EMBL/GenBank/DDBJ databases">
        <title>Depth-based differentiation of microbial function through sediment-hosted aquifers and enrichment of novel symbionts in the deep terrestrial subsurface.</title>
        <authorList>
            <person name="Probst A.J."/>
            <person name="Ladd B."/>
            <person name="Jarett J.K."/>
            <person name="Geller-Mcgrath D.E."/>
            <person name="Sieber C.M.K."/>
            <person name="Emerson J.B."/>
            <person name="Anantharaman K."/>
            <person name="Thomas B.C."/>
            <person name="Malmstrom R."/>
            <person name="Stieglmeier M."/>
            <person name="Klingl A."/>
            <person name="Woyke T."/>
            <person name="Ryan C.M."/>
            <person name="Banfield J.F."/>
        </authorList>
    </citation>
    <scope>NUCLEOTIDE SEQUENCE [LARGE SCALE GENOMIC DNA]</scope>
</reference>
<dbReference type="Gene3D" id="4.10.830.30">
    <property type="entry name" value="Ribosomal protein L31"/>
    <property type="match status" value="1"/>
</dbReference>
<keyword evidence="1 3" id="KW-0689">Ribosomal protein</keyword>
<proteinExistence type="inferred from homology"/>
<protein>
    <recommendedName>
        <fullName evidence="3">50S ribosomal protein L31</fullName>
    </recommendedName>
</protein>
<evidence type="ECO:0000256" key="3">
    <source>
        <dbReference type="RuleBase" id="RU000564"/>
    </source>
</evidence>
<gene>
    <name evidence="4" type="ORF">COT08_01260</name>
</gene>
<dbReference type="AlphaFoldDB" id="A0A2M6YE70"/>
<evidence type="ECO:0000313" key="5">
    <source>
        <dbReference type="Proteomes" id="UP000231669"/>
    </source>
</evidence>
<dbReference type="PANTHER" id="PTHR33280">
    <property type="entry name" value="50S RIBOSOMAL PROTEIN L31, CHLOROPLASTIC"/>
    <property type="match status" value="1"/>
</dbReference>
<dbReference type="Pfam" id="PF01197">
    <property type="entry name" value="Ribosomal_L31"/>
    <property type="match status" value="1"/>
</dbReference>
<accession>A0A2M6YE70</accession>
<dbReference type="InterPro" id="IPR042105">
    <property type="entry name" value="Ribosomal_bL31_sf"/>
</dbReference>
<name>A0A2M6YE70_9BACT</name>
<dbReference type="Proteomes" id="UP000231669">
    <property type="component" value="Unassembled WGS sequence"/>
</dbReference>
<dbReference type="InterPro" id="IPR034704">
    <property type="entry name" value="Ribosomal_bL28/bL31-like_sf"/>
</dbReference>
<evidence type="ECO:0000256" key="1">
    <source>
        <dbReference type="ARBA" id="ARBA00022980"/>
    </source>
</evidence>
<sequence length="107" mass="12052">MKADIHPKWYPEAKVTCACGNSFVVGATFPQLSVGVCSKCHPFYTGQIKYVGTAGTVEKFKLRKEGAAIKKISKTEKRKLKKLRQIAEERERPETLAELRQKVKGKK</sequence>
<dbReference type="NCBIfam" id="NF000612">
    <property type="entry name" value="PRK00019.1"/>
    <property type="match status" value="1"/>
</dbReference>
<evidence type="ECO:0000313" key="4">
    <source>
        <dbReference type="EMBL" id="PIU28456.1"/>
    </source>
</evidence>
<dbReference type="InterPro" id="IPR002150">
    <property type="entry name" value="Ribosomal_bL31"/>
</dbReference>
<keyword evidence="2 3" id="KW-0687">Ribonucleoprotein</keyword>
<dbReference type="SUPFAM" id="SSF143800">
    <property type="entry name" value="L28p-like"/>
    <property type="match status" value="1"/>
</dbReference>
<dbReference type="GO" id="GO:0006412">
    <property type="term" value="P:translation"/>
    <property type="evidence" value="ECO:0007669"/>
    <property type="project" value="InterPro"/>
</dbReference>
<dbReference type="GO" id="GO:0003735">
    <property type="term" value="F:structural constituent of ribosome"/>
    <property type="evidence" value="ECO:0007669"/>
    <property type="project" value="InterPro"/>
</dbReference>
<dbReference type="GO" id="GO:0005840">
    <property type="term" value="C:ribosome"/>
    <property type="evidence" value="ECO:0007669"/>
    <property type="project" value="UniProtKB-KW"/>
</dbReference>
<evidence type="ECO:0000256" key="2">
    <source>
        <dbReference type="ARBA" id="ARBA00023274"/>
    </source>
</evidence>
<comment type="similarity">
    <text evidence="3">Belongs to the bacterial ribosomal protein bL31 family.</text>
</comment>
<dbReference type="GO" id="GO:1990904">
    <property type="term" value="C:ribonucleoprotein complex"/>
    <property type="evidence" value="ECO:0007669"/>
    <property type="project" value="UniProtKB-KW"/>
</dbReference>
<dbReference type="NCBIfam" id="TIGR00105">
    <property type="entry name" value="L31"/>
    <property type="match status" value="1"/>
</dbReference>